<gene>
    <name evidence="1" type="ORF">TRITD_7Bv1G094000</name>
</gene>
<reference evidence="1 2" key="1">
    <citation type="submission" date="2017-09" db="EMBL/GenBank/DDBJ databases">
        <authorList>
            <consortium name="International Durum Wheat Genome Sequencing Consortium (IDWGSC)"/>
            <person name="Milanesi L."/>
        </authorList>
    </citation>
    <scope>NUCLEOTIDE SEQUENCE [LARGE SCALE GENOMIC DNA]</scope>
    <source>
        <strain evidence="2">cv. Svevo</strain>
    </source>
</reference>
<proteinExistence type="predicted"/>
<dbReference type="OMA" id="AMEEKFW"/>
<accession>A0A9R1A0G6</accession>
<dbReference type="Gene3D" id="1.20.58.860">
    <property type="match status" value="1"/>
</dbReference>
<name>A0A9R1A0G6_TRITD</name>
<sequence length="98" mass="11389">MSCRRWTARPLTRSLNDALAVVAAATKAVDEKIAMEEKFWNWKMEIVRRKHNHILSLFNLHKVLVEKKQGSCSLRRPRNRRPPPLPVLSLARADHIGR</sequence>
<protein>
    <submittedName>
        <fullName evidence="1">Uncharacterized protein</fullName>
    </submittedName>
</protein>
<dbReference type="Gramene" id="TRITD7Bv1G094000.1">
    <property type="protein sequence ID" value="TRITD7Bv1G094000.1"/>
    <property type="gene ID" value="TRITD7Bv1G094000"/>
</dbReference>
<evidence type="ECO:0000313" key="1">
    <source>
        <dbReference type="EMBL" id="VAI87303.1"/>
    </source>
</evidence>
<keyword evidence="2" id="KW-1185">Reference proteome</keyword>
<evidence type="ECO:0000313" key="2">
    <source>
        <dbReference type="Proteomes" id="UP000324705"/>
    </source>
</evidence>
<dbReference type="Proteomes" id="UP000324705">
    <property type="component" value="Chromosome 7B"/>
</dbReference>
<dbReference type="EMBL" id="LT934124">
    <property type="protein sequence ID" value="VAI87303.1"/>
    <property type="molecule type" value="Genomic_DNA"/>
</dbReference>
<organism evidence="1 2">
    <name type="scientific">Triticum turgidum subsp. durum</name>
    <name type="common">Durum wheat</name>
    <name type="synonym">Triticum durum</name>
    <dbReference type="NCBI Taxonomy" id="4567"/>
    <lineage>
        <taxon>Eukaryota</taxon>
        <taxon>Viridiplantae</taxon>
        <taxon>Streptophyta</taxon>
        <taxon>Embryophyta</taxon>
        <taxon>Tracheophyta</taxon>
        <taxon>Spermatophyta</taxon>
        <taxon>Magnoliopsida</taxon>
        <taxon>Liliopsida</taxon>
        <taxon>Poales</taxon>
        <taxon>Poaceae</taxon>
        <taxon>BOP clade</taxon>
        <taxon>Pooideae</taxon>
        <taxon>Triticodae</taxon>
        <taxon>Triticeae</taxon>
        <taxon>Triticinae</taxon>
        <taxon>Triticum</taxon>
    </lineage>
</organism>
<dbReference type="AlphaFoldDB" id="A0A9R1A0G6"/>